<gene>
    <name evidence="1" type="ORF">TSPGSL018_6978</name>
</gene>
<dbReference type="EMBL" id="GBEZ01017124">
    <property type="protein sequence ID" value="JAC69186.1"/>
    <property type="molecule type" value="Transcribed_RNA"/>
</dbReference>
<accession>A0A061RFB2</accession>
<proteinExistence type="predicted"/>
<feature type="non-terminal residue" evidence="1">
    <location>
        <position position="115"/>
    </location>
</feature>
<dbReference type="AlphaFoldDB" id="A0A061RFB2"/>
<name>A0A061RFB2_9CHLO</name>
<feature type="non-terminal residue" evidence="1">
    <location>
        <position position="1"/>
    </location>
</feature>
<protein>
    <submittedName>
        <fullName evidence="1">Uncharacterized protein</fullName>
    </submittedName>
</protein>
<sequence length="115" mass="12975">SGDNSRQQICGYRTIFAHCHLRLLWYVISKDTLPVFLLNKILKTILRDVSNHNHLTFSSLHLKQIITMTTSFASLKGAQNLLGCRTQSLQRGSHCCSTLAMKICFAWAGVQTRVP</sequence>
<evidence type="ECO:0000313" key="1">
    <source>
        <dbReference type="EMBL" id="JAC69186.1"/>
    </source>
</evidence>
<organism evidence="1">
    <name type="scientific">Tetraselmis sp. GSL018</name>
    <dbReference type="NCBI Taxonomy" id="582737"/>
    <lineage>
        <taxon>Eukaryota</taxon>
        <taxon>Viridiplantae</taxon>
        <taxon>Chlorophyta</taxon>
        <taxon>core chlorophytes</taxon>
        <taxon>Chlorodendrophyceae</taxon>
        <taxon>Chlorodendrales</taxon>
        <taxon>Chlorodendraceae</taxon>
        <taxon>Tetraselmis</taxon>
    </lineage>
</organism>
<reference evidence="1" key="1">
    <citation type="submission" date="2014-05" db="EMBL/GenBank/DDBJ databases">
        <title>The transcriptome of the halophilic microalga Tetraselmis sp. GSL018 isolated from the Great Salt Lake, Utah.</title>
        <authorList>
            <person name="Jinkerson R.E."/>
            <person name="D'Adamo S."/>
            <person name="Posewitz M.C."/>
        </authorList>
    </citation>
    <scope>NUCLEOTIDE SEQUENCE</scope>
    <source>
        <strain evidence="1">GSL018</strain>
    </source>
</reference>